<accession>A0ABR0BAD4</accession>
<sequence>MTWRRPFEAMIDELSHTPGVVVREARLGPPTPPAVIARMQAIAGAAWPDGMTEFYSEIGSVDLEYGIDGETNGGAIHIPAVTDVWDHASHEDELWFDWLVEENPDHPFTRIRPIDRFVSEAYAVLYPVPNDGSAMAPASVHYHYCGEELVPTDLSYTEWLELLLRSRGALYWLKLTLGKSTRHTWATTCPFEGLLADSKERVDLFRLALVADRRAPGVSRRVRPCRPGECSQCETSPPPLCGDDGVPSPGGARCSAARGSRRGRGRGLAAMLPHRPSSRRRNSGPPLSAPAPWSCRRGARSRRRRGPPPRRRRRPAALPVRRVESEVLSQVPNRRRRQTARNRRWSQMQLRRASNVVSRASLPGDPRSRGTGRRRHRRRLPALPQPRGSARVRRRGGGRPAESSARCHHRR</sequence>
<evidence type="ECO:0000256" key="1">
    <source>
        <dbReference type="SAM" id="MobiDB-lite"/>
    </source>
</evidence>
<proteinExistence type="predicted"/>
<protein>
    <recommendedName>
        <fullName evidence="4">Knr4/Smi1-like domain-containing protein</fullName>
    </recommendedName>
</protein>
<feature type="compositionally biased region" description="Basic residues" evidence="1">
    <location>
        <begin position="333"/>
        <end position="344"/>
    </location>
</feature>
<feature type="region of interest" description="Disordered" evidence="1">
    <location>
        <begin position="218"/>
        <end position="411"/>
    </location>
</feature>
<keyword evidence="3" id="KW-1185">Reference proteome</keyword>
<evidence type="ECO:0000313" key="3">
    <source>
        <dbReference type="Proteomes" id="UP001234178"/>
    </source>
</evidence>
<feature type="compositionally biased region" description="Basic residues" evidence="1">
    <location>
        <begin position="297"/>
        <end position="315"/>
    </location>
</feature>
<feature type="compositionally biased region" description="Basic residues" evidence="1">
    <location>
        <begin position="370"/>
        <end position="380"/>
    </location>
</feature>
<name>A0ABR0BAD4_9CRUS</name>
<dbReference type="EMBL" id="JAOYFB010000044">
    <property type="protein sequence ID" value="KAK4045546.1"/>
    <property type="molecule type" value="Genomic_DNA"/>
</dbReference>
<comment type="caution">
    <text evidence="2">The sequence shown here is derived from an EMBL/GenBank/DDBJ whole genome shotgun (WGS) entry which is preliminary data.</text>
</comment>
<organism evidence="2 3">
    <name type="scientific">Daphnia magna</name>
    <dbReference type="NCBI Taxonomy" id="35525"/>
    <lineage>
        <taxon>Eukaryota</taxon>
        <taxon>Metazoa</taxon>
        <taxon>Ecdysozoa</taxon>
        <taxon>Arthropoda</taxon>
        <taxon>Crustacea</taxon>
        <taxon>Branchiopoda</taxon>
        <taxon>Diplostraca</taxon>
        <taxon>Cladocera</taxon>
        <taxon>Anomopoda</taxon>
        <taxon>Daphniidae</taxon>
        <taxon>Daphnia</taxon>
    </lineage>
</organism>
<reference evidence="2 3" key="1">
    <citation type="journal article" date="2023" name="Nucleic Acids Res.">
        <title>The hologenome of Daphnia magna reveals possible DNA methylation and microbiome-mediated evolution of the host genome.</title>
        <authorList>
            <person name="Chaturvedi A."/>
            <person name="Li X."/>
            <person name="Dhandapani V."/>
            <person name="Marshall H."/>
            <person name="Kissane S."/>
            <person name="Cuenca-Cambronero M."/>
            <person name="Asole G."/>
            <person name="Calvet F."/>
            <person name="Ruiz-Romero M."/>
            <person name="Marangio P."/>
            <person name="Guigo R."/>
            <person name="Rago D."/>
            <person name="Mirbahai L."/>
            <person name="Eastwood N."/>
            <person name="Colbourne J.K."/>
            <person name="Zhou J."/>
            <person name="Mallon E."/>
            <person name="Orsini L."/>
        </authorList>
    </citation>
    <scope>NUCLEOTIDE SEQUENCE [LARGE SCALE GENOMIC DNA]</scope>
    <source>
        <strain evidence="2">LRV0_1</strain>
    </source>
</reference>
<dbReference type="Proteomes" id="UP001234178">
    <property type="component" value="Unassembled WGS sequence"/>
</dbReference>
<evidence type="ECO:0000313" key="2">
    <source>
        <dbReference type="EMBL" id="KAK4045546.1"/>
    </source>
</evidence>
<evidence type="ECO:0008006" key="4">
    <source>
        <dbReference type="Google" id="ProtNLM"/>
    </source>
</evidence>
<gene>
    <name evidence="2" type="ORF">OUZ56_033170</name>
</gene>